<dbReference type="InterPro" id="IPR013151">
    <property type="entry name" value="Immunoglobulin_dom"/>
</dbReference>
<feature type="domain" description="Ig-like" evidence="4">
    <location>
        <begin position="7"/>
        <end position="89"/>
    </location>
</feature>
<dbReference type="InParanoid" id="A0A2Y9S347"/>
<proteinExistence type="predicted"/>
<dbReference type="GO" id="GO:0001675">
    <property type="term" value="P:acrosome assembly"/>
    <property type="evidence" value="ECO:0007669"/>
    <property type="project" value="TreeGrafter"/>
</dbReference>
<dbReference type="GO" id="GO:0033005">
    <property type="term" value="P:positive regulation of mast cell activation"/>
    <property type="evidence" value="ECO:0007669"/>
    <property type="project" value="TreeGrafter"/>
</dbReference>
<dbReference type="InterPro" id="IPR036179">
    <property type="entry name" value="Ig-like_dom_sf"/>
</dbReference>
<name>A0A2Y9S347_TRIMA</name>
<protein>
    <submittedName>
        <fullName evidence="6">Poliovirus receptor homolog</fullName>
    </submittedName>
</protein>
<organism evidence="5 6">
    <name type="scientific">Trichechus manatus latirostris</name>
    <name type="common">Florida manatee</name>
    <dbReference type="NCBI Taxonomy" id="127582"/>
    <lineage>
        <taxon>Eukaryota</taxon>
        <taxon>Metazoa</taxon>
        <taxon>Chordata</taxon>
        <taxon>Craniata</taxon>
        <taxon>Vertebrata</taxon>
        <taxon>Euteleostomi</taxon>
        <taxon>Mammalia</taxon>
        <taxon>Eutheria</taxon>
        <taxon>Afrotheria</taxon>
        <taxon>Sirenia</taxon>
        <taxon>Trichechidae</taxon>
        <taxon>Trichechus</taxon>
    </lineage>
</organism>
<dbReference type="GO" id="GO:0043296">
    <property type="term" value="C:apical junction complex"/>
    <property type="evidence" value="ECO:0007669"/>
    <property type="project" value="TreeGrafter"/>
</dbReference>
<evidence type="ECO:0000313" key="5">
    <source>
        <dbReference type="Proteomes" id="UP000248480"/>
    </source>
</evidence>
<evidence type="ECO:0000313" key="6">
    <source>
        <dbReference type="RefSeq" id="XP_023598533.1"/>
    </source>
</evidence>
<dbReference type="GO" id="GO:0005886">
    <property type="term" value="C:plasma membrane"/>
    <property type="evidence" value="ECO:0007669"/>
    <property type="project" value="TreeGrafter"/>
</dbReference>
<dbReference type="RefSeq" id="XP_023598533.1">
    <property type="nucleotide sequence ID" value="XM_023742765.1"/>
</dbReference>
<dbReference type="GO" id="GO:0046814">
    <property type="term" value="P:coreceptor-mediated virion attachment to host cell"/>
    <property type="evidence" value="ECO:0007669"/>
    <property type="project" value="TreeGrafter"/>
</dbReference>
<keyword evidence="3" id="KW-0812">Transmembrane</keyword>
<reference evidence="6" key="1">
    <citation type="submission" date="2025-08" db="UniProtKB">
        <authorList>
            <consortium name="RefSeq"/>
        </authorList>
    </citation>
    <scope>IDENTIFICATION</scope>
</reference>
<dbReference type="PROSITE" id="PS51257">
    <property type="entry name" value="PROKAR_LIPOPROTEIN"/>
    <property type="match status" value="1"/>
</dbReference>
<keyword evidence="5" id="KW-1185">Reference proteome</keyword>
<evidence type="ECO:0000256" key="2">
    <source>
        <dbReference type="SAM" id="MobiDB-lite"/>
    </source>
</evidence>
<feature type="region of interest" description="Disordered" evidence="2">
    <location>
        <begin position="136"/>
        <end position="171"/>
    </location>
</feature>
<dbReference type="Gene3D" id="2.60.40.10">
    <property type="entry name" value="Immunoglobulins"/>
    <property type="match status" value="1"/>
</dbReference>
<dbReference type="KEGG" id="tmu:111822843"/>
<dbReference type="PROSITE" id="PS50835">
    <property type="entry name" value="IG_LIKE"/>
    <property type="match status" value="1"/>
</dbReference>
<dbReference type="AlphaFoldDB" id="A0A2Y9S347"/>
<dbReference type="SUPFAM" id="SSF48726">
    <property type="entry name" value="Immunoglobulin"/>
    <property type="match status" value="1"/>
</dbReference>
<keyword evidence="3" id="KW-0472">Membrane</keyword>
<dbReference type="GO" id="GO:0050862">
    <property type="term" value="P:positive regulation of T cell receptor signaling pathway"/>
    <property type="evidence" value="ECO:0007669"/>
    <property type="project" value="TreeGrafter"/>
</dbReference>
<dbReference type="InterPro" id="IPR007110">
    <property type="entry name" value="Ig-like_dom"/>
</dbReference>
<dbReference type="InterPro" id="IPR052659">
    <property type="entry name" value="Nectin/PVR"/>
</dbReference>
<dbReference type="GO" id="GO:0005925">
    <property type="term" value="C:focal adhesion"/>
    <property type="evidence" value="ECO:0007669"/>
    <property type="project" value="TreeGrafter"/>
</dbReference>
<keyword evidence="3" id="KW-1133">Transmembrane helix</keyword>
<evidence type="ECO:0000259" key="4">
    <source>
        <dbReference type="PROSITE" id="PS50835"/>
    </source>
</evidence>
<keyword evidence="6" id="KW-0675">Receptor</keyword>
<keyword evidence="1" id="KW-0393">Immunoglobulin domain</keyword>
<dbReference type="GO" id="GO:0002860">
    <property type="term" value="P:positive regulation of natural killer cell mediated cytotoxicity directed against tumor cell target"/>
    <property type="evidence" value="ECO:0007669"/>
    <property type="project" value="TreeGrafter"/>
</dbReference>
<evidence type="ECO:0000256" key="3">
    <source>
        <dbReference type="SAM" id="Phobius"/>
    </source>
</evidence>
<dbReference type="FunFam" id="2.60.40.10:FF:000619">
    <property type="entry name" value="Nectin cell adhesion molecule 2"/>
    <property type="match status" value="1"/>
</dbReference>
<dbReference type="STRING" id="127582.A0A2Y9S347"/>
<dbReference type="GO" id="GO:0050839">
    <property type="term" value="F:cell adhesion molecule binding"/>
    <property type="evidence" value="ECO:0007669"/>
    <property type="project" value="TreeGrafter"/>
</dbReference>
<sequence length="171" mass="18599">MDVRDPPEVSISGYDDNWYLGLNNATLSCDARSNPEPIDYIWNTTVGSLPPSAVAQGHQLLIRTVDESINTTFVCKVSSAIGMGQAELAVLVRDRPPEEQSHPGIKSLIIILVVVSVILLLVGLYFLVFRRKRQDSYSPSANNTSAHGDVSYSSVALQDSAPQDPLTEGTR</sequence>
<feature type="compositionally biased region" description="Polar residues" evidence="2">
    <location>
        <begin position="136"/>
        <end position="161"/>
    </location>
</feature>
<dbReference type="Pfam" id="PF00047">
    <property type="entry name" value="ig"/>
    <property type="match status" value="1"/>
</dbReference>
<evidence type="ECO:0000256" key="1">
    <source>
        <dbReference type="ARBA" id="ARBA00023319"/>
    </source>
</evidence>
<dbReference type="GO" id="GO:0002891">
    <property type="term" value="P:positive regulation of immunoglobulin mediated immune response"/>
    <property type="evidence" value="ECO:0007669"/>
    <property type="project" value="TreeGrafter"/>
</dbReference>
<feature type="transmembrane region" description="Helical" evidence="3">
    <location>
        <begin position="108"/>
        <end position="128"/>
    </location>
</feature>
<dbReference type="PANTHER" id="PTHR47387">
    <property type="entry name" value="NECTIN-2"/>
    <property type="match status" value="1"/>
</dbReference>
<dbReference type="Proteomes" id="UP000248480">
    <property type="component" value="Unplaced"/>
</dbReference>
<dbReference type="PANTHER" id="PTHR47387:SF2">
    <property type="entry name" value="PVR CELL ADHESION MOLECULE"/>
    <property type="match status" value="1"/>
</dbReference>
<dbReference type="InterPro" id="IPR013783">
    <property type="entry name" value="Ig-like_fold"/>
</dbReference>
<accession>A0A2Y9S347</accession>
<dbReference type="GO" id="GO:0007156">
    <property type="term" value="P:homophilic cell adhesion via plasma membrane adhesion molecules"/>
    <property type="evidence" value="ECO:0007669"/>
    <property type="project" value="TreeGrafter"/>
</dbReference>
<gene>
    <name evidence="6" type="primary">LOC111822843</name>
</gene>
<dbReference type="GeneID" id="111822843"/>